<dbReference type="SUPFAM" id="SSF51182">
    <property type="entry name" value="RmlC-like cupins"/>
    <property type="match status" value="1"/>
</dbReference>
<dbReference type="InterPro" id="IPR046457">
    <property type="entry name" value="PMI_typeI_cat"/>
</dbReference>
<evidence type="ECO:0000259" key="13">
    <source>
        <dbReference type="Pfam" id="PF20511"/>
    </source>
</evidence>
<organism evidence="14 15">
    <name type="scientific">Lachnellula subtilissima</name>
    <dbReference type="NCBI Taxonomy" id="602034"/>
    <lineage>
        <taxon>Eukaryota</taxon>
        <taxon>Fungi</taxon>
        <taxon>Dikarya</taxon>
        <taxon>Ascomycota</taxon>
        <taxon>Pezizomycotina</taxon>
        <taxon>Leotiomycetes</taxon>
        <taxon>Helotiales</taxon>
        <taxon>Lachnaceae</taxon>
        <taxon>Lachnellula</taxon>
    </lineage>
</organism>
<dbReference type="Pfam" id="PF20511">
    <property type="entry name" value="PMI_typeI_cat"/>
    <property type="match status" value="1"/>
</dbReference>
<dbReference type="InterPro" id="IPR011051">
    <property type="entry name" value="RmlC_Cupin_sf"/>
</dbReference>
<dbReference type="EC" id="5.3.1.8" evidence="5"/>
<evidence type="ECO:0000256" key="9">
    <source>
        <dbReference type="ARBA" id="ARBA00023235"/>
    </source>
</evidence>
<evidence type="ECO:0000256" key="3">
    <source>
        <dbReference type="ARBA" id="ARBA00004666"/>
    </source>
</evidence>
<evidence type="ECO:0000256" key="11">
    <source>
        <dbReference type="ARBA" id="ARBA00030762"/>
    </source>
</evidence>
<sequence length="430" mass="46951">MSSSVIQLECQCNNYPWGKKGKQSLAAQFAASTPGGHFKLDESKEYAEVITSDTSDTSQYPLSSLTLIDVVWDYPTTPSLILSSGEDLQKHLNANKEKLIGKPILEKFGTDLPFLPKILSIAKALPLQIHPDKDLAARLHKKEPSKFSDENHKPEIAVALSKFEVFVGFKPLLEIQGLFTSIPILKSRFTNESQSHFNAETLKGIVGKILSASDEEIVEVYETLRNTPKKAFGKHTYIPELLPRLAEQYDKSDPGNLVALLTMNFLVLKKGDAIYVPADGIHAYLSGDIVECMARSDNVLNTGFCPRADRDSVATFTSALTFSPASPNEALLSPKLSPKGKHGHTQVLAPPMSEFNMLVTNLGAGEREVLESLGGPGVMLLTAGKGKMIAEGKERDVKEGWVFFVGVGTELEFVGDDDGGLEFHLAFCEP</sequence>
<proteinExistence type="inferred from homology"/>
<feature type="binding site" evidence="12">
    <location>
        <position position="128"/>
    </location>
    <ligand>
        <name>Zn(2+)</name>
        <dbReference type="ChEBI" id="CHEBI:29105"/>
    </ligand>
</feature>
<dbReference type="GO" id="GO:0009298">
    <property type="term" value="P:GDP-mannose biosynthetic process"/>
    <property type="evidence" value="ECO:0007669"/>
    <property type="project" value="UniProtKB-UniPathway"/>
</dbReference>
<dbReference type="InterPro" id="IPR014710">
    <property type="entry name" value="RmlC-like_jellyroll"/>
</dbReference>
<comment type="catalytic activity">
    <reaction evidence="1">
        <text>D-mannose 6-phosphate = D-fructose 6-phosphate</text>
        <dbReference type="Rhea" id="RHEA:12356"/>
        <dbReference type="ChEBI" id="CHEBI:58735"/>
        <dbReference type="ChEBI" id="CHEBI:61527"/>
        <dbReference type="EC" id="5.3.1.8"/>
    </reaction>
</comment>
<evidence type="ECO:0000256" key="5">
    <source>
        <dbReference type="ARBA" id="ARBA00011956"/>
    </source>
</evidence>
<protein>
    <recommendedName>
        <fullName evidence="6">Mannose-6-phosphate isomerase</fullName>
        <ecNumber evidence="5">5.3.1.8</ecNumber>
    </recommendedName>
    <alternativeName>
        <fullName evidence="10">Phosphohexomutase</fullName>
    </alternativeName>
    <alternativeName>
        <fullName evidence="11">Phosphomannose isomerase</fullName>
    </alternativeName>
</protein>
<dbReference type="AlphaFoldDB" id="A0A8H8UCI2"/>
<dbReference type="OrthoDB" id="6605218at2759"/>
<dbReference type="PANTHER" id="PTHR10309:SF4">
    <property type="entry name" value="MANNOSE-6-PHOSPHATE ISOMERASE"/>
    <property type="match status" value="1"/>
</dbReference>
<dbReference type="Gene3D" id="2.60.120.10">
    <property type="entry name" value="Jelly Rolls"/>
    <property type="match status" value="2"/>
</dbReference>
<feature type="binding site" evidence="12">
    <location>
        <position position="130"/>
    </location>
    <ligand>
        <name>Zn(2+)</name>
        <dbReference type="ChEBI" id="CHEBI:29105"/>
    </ligand>
</feature>
<evidence type="ECO:0000256" key="1">
    <source>
        <dbReference type="ARBA" id="ARBA00000757"/>
    </source>
</evidence>
<evidence type="ECO:0000256" key="12">
    <source>
        <dbReference type="PIRSR" id="PIRSR001480-2"/>
    </source>
</evidence>
<evidence type="ECO:0000256" key="7">
    <source>
        <dbReference type="ARBA" id="ARBA00022723"/>
    </source>
</evidence>
<accession>A0A8H8UCI2</accession>
<evidence type="ECO:0000256" key="2">
    <source>
        <dbReference type="ARBA" id="ARBA00002564"/>
    </source>
</evidence>
<dbReference type="PIRSF" id="PIRSF001480">
    <property type="entry name" value="Mannose-6-phosphate_isomerase"/>
    <property type="match status" value="1"/>
</dbReference>
<reference evidence="14 15" key="1">
    <citation type="submission" date="2018-05" db="EMBL/GenBank/DDBJ databases">
        <title>Genome sequencing and assembly of the regulated plant pathogen Lachnellula willkommii and related sister species for the development of diagnostic species identification markers.</title>
        <authorList>
            <person name="Giroux E."/>
            <person name="Bilodeau G."/>
        </authorList>
    </citation>
    <scope>NUCLEOTIDE SEQUENCE [LARGE SCALE GENOMIC DNA]</scope>
    <source>
        <strain evidence="14 15">CBS 197.66</strain>
    </source>
</reference>
<feature type="binding site" evidence="12">
    <location>
        <position position="155"/>
    </location>
    <ligand>
        <name>Zn(2+)</name>
        <dbReference type="ChEBI" id="CHEBI:29105"/>
    </ligand>
</feature>
<comment type="pathway">
    <text evidence="3">Nucleotide-sugar biosynthesis; GDP-alpha-D-mannose biosynthesis; alpha-D-mannose 1-phosphate from D-fructose 6-phosphate: step 1/2.</text>
</comment>
<dbReference type="PRINTS" id="PR00714">
    <property type="entry name" value="MAN6PISMRASE"/>
</dbReference>
<evidence type="ECO:0000256" key="8">
    <source>
        <dbReference type="ARBA" id="ARBA00022833"/>
    </source>
</evidence>
<dbReference type="PANTHER" id="PTHR10309">
    <property type="entry name" value="MANNOSE-6-PHOSPHATE ISOMERASE"/>
    <property type="match status" value="1"/>
</dbReference>
<comment type="cofactor">
    <cofactor evidence="12">
        <name>Zn(2+)</name>
        <dbReference type="ChEBI" id="CHEBI:29105"/>
    </cofactor>
    <text evidence="12">Binds 1 zinc ion per subunit.</text>
</comment>
<keyword evidence="7 12" id="KW-0479">Metal-binding</keyword>
<comment type="caution">
    <text evidence="14">The sequence shown here is derived from an EMBL/GenBank/DDBJ whole genome shotgun (WGS) entry which is preliminary data.</text>
</comment>
<dbReference type="InterPro" id="IPR001250">
    <property type="entry name" value="Man6P_Isoase-1"/>
</dbReference>
<feature type="domain" description="Phosphomannose isomerase type I catalytic" evidence="13">
    <location>
        <begin position="6"/>
        <end position="172"/>
    </location>
</feature>
<dbReference type="CDD" id="cd07011">
    <property type="entry name" value="cupin_PMI_type_I_N"/>
    <property type="match status" value="1"/>
</dbReference>
<name>A0A8H8UCI2_9HELO</name>
<dbReference type="EMBL" id="QGMJ01000099">
    <property type="protein sequence ID" value="TVY42376.1"/>
    <property type="molecule type" value="Genomic_DNA"/>
</dbReference>
<feature type="binding site" evidence="12">
    <location>
        <position position="282"/>
    </location>
    <ligand>
        <name>Zn(2+)</name>
        <dbReference type="ChEBI" id="CHEBI:29105"/>
    </ligand>
</feature>
<dbReference type="GO" id="GO:0008270">
    <property type="term" value="F:zinc ion binding"/>
    <property type="evidence" value="ECO:0007669"/>
    <property type="project" value="InterPro"/>
</dbReference>
<dbReference type="Gene3D" id="1.10.441.10">
    <property type="entry name" value="Phosphomannose Isomerase, domain 2"/>
    <property type="match status" value="1"/>
</dbReference>
<gene>
    <name evidence="14" type="primary">103E1.170</name>
    <name evidence="14" type="ORF">LSUB1_G001502</name>
</gene>
<keyword evidence="15" id="KW-1185">Reference proteome</keyword>
<comment type="similarity">
    <text evidence="4">Belongs to the mannose-6-phosphate isomerase type 1 family.</text>
</comment>
<evidence type="ECO:0000256" key="6">
    <source>
        <dbReference type="ARBA" id="ARBA00018236"/>
    </source>
</evidence>
<keyword evidence="8 12" id="KW-0862">Zinc</keyword>
<evidence type="ECO:0000256" key="4">
    <source>
        <dbReference type="ARBA" id="ARBA00010772"/>
    </source>
</evidence>
<dbReference type="GO" id="GO:0004476">
    <property type="term" value="F:mannose-6-phosphate isomerase activity"/>
    <property type="evidence" value="ECO:0007669"/>
    <property type="project" value="UniProtKB-EC"/>
</dbReference>
<evidence type="ECO:0000313" key="15">
    <source>
        <dbReference type="Proteomes" id="UP000462212"/>
    </source>
</evidence>
<dbReference type="InterPro" id="IPR016305">
    <property type="entry name" value="Mannose-6-P_Isomerase"/>
</dbReference>
<comment type="function">
    <text evidence="2">Involved in the synthesis of the GDP-mannose and dolichol-phosphate-mannose required for a number of critical mannosyl transfer reactions.</text>
</comment>
<evidence type="ECO:0000313" key="14">
    <source>
        <dbReference type="EMBL" id="TVY42376.1"/>
    </source>
</evidence>
<dbReference type="UniPathway" id="UPA00126">
    <property type="reaction ID" value="UER00423"/>
</dbReference>
<dbReference type="Proteomes" id="UP000462212">
    <property type="component" value="Unassembled WGS sequence"/>
</dbReference>
<dbReference type="GO" id="GO:0005829">
    <property type="term" value="C:cytosol"/>
    <property type="evidence" value="ECO:0007669"/>
    <property type="project" value="TreeGrafter"/>
</dbReference>
<dbReference type="NCBIfam" id="TIGR00218">
    <property type="entry name" value="manA"/>
    <property type="match status" value="1"/>
</dbReference>
<evidence type="ECO:0000256" key="10">
    <source>
        <dbReference type="ARBA" id="ARBA00029741"/>
    </source>
</evidence>
<keyword evidence="9 14" id="KW-0413">Isomerase</keyword>
<dbReference type="GO" id="GO:0005975">
    <property type="term" value="P:carbohydrate metabolic process"/>
    <property type="evidence" value="ECO:0007669"/>
    <property type="project" value="InterPro"/>
</dbReference>